<proteinExistence type="predicted"/>
<dbReference type="AlphaFoldDB" id="A0A0C3NXM2"/>
<dbReference type="EMBL" id="KN832000">
    <property type="protein sequence ID" value="KIN99883.1"/>
    <property type="molecule type" value="Genomic_DNA"/>
</dbReference>
<organism evidence="1 2">
    <name type="scientific">Pisolithus tinctorius Marx 270</name>
    <dbReference type="NCBI Taxonomy" id="870435"/>
    <lineage>
        <taxon>Eukaryota</taxon>
        <taxon>Fungi</taxon>
        <taxon>Dikarya</taxon>
        <taxon>Basidiomycota</taxon>
        <taxon>Agaricomycotina</taxon>
        <taxon>Agaricomycetes</taxon>
        <taxon>Agaricomycetidae</taxon>
        <taxon>Boletales</taxon>
        <taxon>Sclerodermatineae</taxon>
        <taxon>Pisolithaceae</taxon>
        <taxon>Pisolithus</taxon>
    </lineage>
</organism>
<keyword evidence="2" id="KW-1185">Reference proteome</keyword>
<dbReference type="Proteomes" id="UP000054217">
    <property type="component" value="Unassembled WGS sequence"/>
</dbReference>
<feature type="non-terminal residue" evidence="1">
    <location>
        <position position="120"/>
    </location>
</feature>
<dbReference type="OrthoDB" id="2682516at2759"/>
<reference evidence="2" key="2">
    <citation type="submission" date="2015-01" db="EMBL/GenBank/DDBJ databases">
        <title>Evolutionary Origins and Diversification of the Mycorrhizal Mutualists.</title>
        <authorList>
            <consortium name="DOE Joint Genome Institute"/>
            <consortium name="Mycorrhizal Genomics Consortium"/>
            <person name="Kohler A."/>
            <person name="Kuo A."/>
            <person name="Nagy L.G."/>
            <person name="Floudas D."/>
            <person name="Copeland A."/>
            <person name="Barry K.W."/>
            <person name="Cichocki N."/>
            <person name="Veneault-Fourrey C."/>
            <person name="LaButti K."/>
            <person name="Lindquist E.A."/>
            <person name="Lipzen A."/>
            <person name="Lundell T."/>
            <person name="Morin E."/>
            <person name="Murat C."/>
            <person name="Riley R."/>
            <person name="Ohm R."/>
            <person name="Sun H."/>
            <person name="Tunlid A."/>
            <person name="Henrissat B."/>
            <person name="Grigoriev I.V."/>
            <person name="Hibbett D.S."/>
            <person name="Martin F."/>
        </authorList>
    </citation>
    <scope>NUCLEOTIDE SEQUENCE [LARGE SCALE GENOMIC DNA]</scope>
    <source>
        <strain evidence="2">Marx 270</strain>
    </source>
</reference>
<gene>
    <name evidence="1" type="ORF">M404DRAFT_53767</name>
</gene>
<dbReference type="HOGENOM" id="CLU_003292_7_2_1"/>
<dbReference type="InParanoid" id="A0A0C3NXM2"/>
<accession>A0A0C3NXM2</accession>
<reference evidence="1 2" key="1">
    <citation type="submission" date="2014-04" db="EMBL/GenBank/DDBJ databases">
        <authorList>
            <consortium name="DOE Joint Genome Institute"/>
            <person name="Kuo A."/>
            <person name="Kohler A."/>
            <person name="Costa M.D."/>
            <person name="Nagy L.G."/>
            <person name="Floudas D."/>
            <person name="Copeland A."/>
            <person name="Barry K.W."/>
            <person name="Cichocki N."/>
            <person name="Veneault-Fourrey C."/>
            <person name="LaButti K."/>
            <person name="Lindquist E.A."/>
            <person name="Lipzen A."/>
            <person name="Lundell T."/>
            <person name="Morin E."/>
            <person name="Murat C."/>
            <person name="Sun H."/>
            <person name="Tunlid A."/>
            <person name="Henrissat B."/>
            <person name="Grigoriev I.V."/>
            <person name="Hibbett D.S."/>
            <person name="Martin F."/>
            <person name="Nordberg H.P."/>
            <person name="Cantor M.N."/>
            <person name="Hua S.X."/>
        </authorList>
    </citation>
    <scope>NUCLEOTIDE SEQUENCE [LARGE SCALE GENOMIC DNA]</scope>
    <source>
        <strain evidence="1 2">Marx 270</strain>
    </source>
</reference>
<sequence>MCTAFLASCTGAHSGSTLANYMAGLHAWYIMHSCKWDINEVEYKAILAGATKLALHSSKRSRQAPFTVDILIIFHSLLNHKDPCNTAIFACLVVSFYCIARLGEFTVPSIQSFNPAKHIT</sequence>
<protein>
    <submittedName>
        <fullName evidence="1">Uncharacterized protein</fullName>
    </submittedName>
</protein>
<evidence type="ECO:0000313" key="2">
    <source>
        <dbReference type="Proteomes" id="UP000054217"/>
    </source>
</evidence>
<evidence type="ECO:0000313" key="1">
    <source>
        <dbReference type="EMBL" id="KIN99883.1"/>
    </source>
</evidence>
<dbReference type="STRING" id="870435.A0A0C3NXM2"/>
<name>A0A0C3NXM2_PISTI</name>